<dbReference type="Proteomes" id="UP000821866">
    <property type="component" value="Chromosome 1"/>
</dbReference>
<feature type="compositionally biased region" description="Basic residues" evidence="1">
    <location>
        <begin position="270"/>
        <end position="285"/>
    </location>
</feature>
<name>A0A9J6FA50_RHIMP</name>
<dbReference type="EMBL" id="JABSTU010000001">
    <property type="protein sequence ID" value="KAH8042709.1"/>
    <property type="molecule type" value="Genomic_DNA"/>
</dbReference>
<keyword evidence="3" id="KW-1185">Reference proteome</keyword>
<proteinExistence type="predicted"/>
<feature type="region of interest" description="Disordered" evidence="1">
    <location>
        <begin position="270"/>
        <end position="290"/>
    </location>
</feature>
<protein>
    <recommendedName>
        <fullName evidence="4">Tick transposon</fullName>
    </recommendedName>
</protein>
<evidence type="ECO:0000313" key="3">
    <source>
        <dbReference type="Proteomes" id="UP000821866"/>
    </source>
</evidence>
<evidence type="ECO:0008006" key="4">
    <source>
        <dbReference type="Google" id="ProtNLM"/>
    </source>
</evidence>
<reference evidence="2" key="2">
    <citation type="submission" date="2021-09" db="EMBL/GenBank/DDBJ databases">
        <authorList>
            <person name="Jia N."/>
            <person name="Wang J."/>
            <person name="Shi W."/>
            <person name="Du L."/>
            <person name="Sun Y."/>
            <person name="Zhan W."/>
            <person name="Jiang J."/>
            <person name="Wang Q."/>
            <person name="Zhang B."/>
            <person name="Ji P."/>
            <person name="Sakyi L.B."/>
            <person name="Cui X."/>
            <person name="Yuan T."/>
            <person name="Jiang B."/>
            <person name="Yang W."/>
            <person name="Lam T.T.-Y."/>
            <person name="Chang Q."/>
            <person name="Ding S."/>
            <person name="Wang X."/>
            <person name="Zhu J."/>
            <person name="Ruan X."/>
            <person name="Zhao L."/>
            <person name="Wei J."/>
            <person name="Que T."/>
            <person name="Du C."/>
            <person name="Cheng J."/>
            <person name="Dai P."/>
            <person name="Han X."/>
            <person name="Huang E."/>
            <person name="Gao Y."/>
            <person name="Liu J."/>
            <person name="Shao H."/>
            <person name="Ye R."/>
            <person name="Li L."/>
            <person name="Wei W."/>
            <person name="Wang X."/>
            <person name="Wang C."/>
            <person name="Huo Q."/>
            <person name="Li W."/>
            <person name="Guo W."/>
            <person name="Chen H."/>
            <person name="Chen S."/>
            <person name="Zhou L."/>
            <person name="Zhou L."/>
            <person name="Ni X."/>
            <person name="Tian J."/>
            <person name="Zhou Y."/>
            <person name="Sheng Y."/>
            <person name="Liu T."/>
            <person name="Pan Y."/>
            <person name="Xia L."/>
            <person name="Li J."/>
            <person name="Zhao F."/>
            <person name="Cao W."/>
        </authorList>
    </citation>
    <scope>NUCLEOTIDE SEQUENCE</scope>
    <source>
        <strain evidence="2">Rmic-2018</strain>
        <tissue evidence="2">Larvae</tissue>
    </source>
</reference>
<dbReference type="AlphaFoldDB" id="A0A9J6FA50"/>
<evidence type="ECO:0000256" key="1">
    <source>
        <dbReference type="SAM" id="MobiDB-lite"/>
    </source>
</evidence>
<sequence length="304" mass="34839">MYLLAKAIEAMAAKFEDSERQREAKTYKEYVDVLRNIMRRHRSCNKNPVRHTRKQWWTIGAVSMYDNSLGSSLLFEARAWVFRTLEHQRTIDSDQRDVMCRVCQSADETIEHIVVQCKEIEPQCKGGTPFVSHWVSKAVPINALSGKTSEFRLTCPATTREAFIIVLGCHGMVENEAVQVHIGWSSFEARQAASKLTFLCRLMYMARERWSRRVSDYLMATCMRIKWIYDLTAALGFVGADGVVDYTAVRRSKARLEQWRVPRGSRPLRRGVRRGGFDRRRRRRTPGNMIGGGARPLFVVGGGA</sequence>
<evidence type="ECO:0000313" key="2">
    <source>
        <dbReference type="EMBL" id="KAH8042709.1"/>
    </source>
</evidence>
<comment type="caution">
    <text evidence="2">The sequence shown here is derived from an EMBL/GenBank/DDBJ whole genome shotgun (WGS) entry which is preliminary data.</text>
</comment>
<gene>
    <name evidence="2" type="ORF">HPB51_025541</name>
</gene>
<organism evidence="2 3">
    <name type="scientific">Rhipicephalus microplus</name>
    <name type="common">Cattle tick</name>
    <name type="synonym">Boophilus microplus</name>
    <dbReference type="NCBI Taxonomy" id="6941"/>
    <lineage>
        <taxon>Eukaryota</taxon>
        <taxon>Metazoa</taxon>
        <taxon>Ecdysozoa</taxon>
        <taxon>Arthropoda</taxon>
        <taxon>Chelicerata</taxon>
        <taxon>Arachnida</taxon>
        <taxon>Acari</taxon>
        <taxon>Parasitiformes</taxon>
        <taxon>Ixodida</taxon>
        <taxon>Ixodoidea</taxon>
        <taxon>Ixodidae</taxon>
        <taxon>Rhipicephalinae</taxon>
        <taxon>Rhipicephalus</taxon>
        <taxon>Boophilus</taxon>
    </lineage>
</organism>
<accession>A0A9J6FA50</accession>
<reference evidence="2" key="1">
    <citation type="journal article" date="2020" name="Cell">
        <title>Large-Scale Comparative Analyses of Tick Genomes Elucidate Their Genetic Diversity and Vector Capacities.</title>
        <authorList>
            <consortium name="Tick Genome and Microbiome Consortium (TIGMIC)"/>
            <person name="Jia N."/>
            <person name="Wang J."/>
            <person name="Shi W."/>
            <person name="Du L."/>
            <person name="Sun Y."/>
            <person name="Zhan W."/>
            <person name="Jiang J.F."/>
            <person name="Wang Q."/>
            <person name="Zhang B."/>
            <person name="Ji P."/>
            <person name="Bell-Sakyi L."/>
            <person name="Cui X.M."/>
            <person name="Yuan T.T."/>
            <person name="Jiang B.G."/>
            <person name="Yang W.F."/>
            <person name="Lam T.T."/>
            <person name="Chang Q.C."/>
            <person name="Ding S.J."/>
            <person name="Wang X.J."/>
            <person name="Zhu J.G."/>
            <person name="Ruan X.D."/>
            <person name="Zhao L."/>
            <person name="Wei J.T."/>
            <person name="Ye R.Z."/>
            <person name="Que T.C."/>
            <person name="Du C.H."/>
            <person name="Zhou Y.H."/>
            <person name="Cheng J.X."/>
            <person name="Dai P.F."/>
            <person name="Guo W.B."/>
            <person name="Han X.H."/>
            <person name="Huang E.J."/>
            <person name="Li L.F."/>
            <person name="Wei W."/>
            <person name="Gao Y.C."/>
            <person name="Liu J.Z."/>
            <person name="Shao H.Z."/>
            <person name="Wang X."/>
            <person name="Wang C.C."/>
            <person name="Yang T.C."/>
            <person name="Huo Q.B."/>
            <person name="Li W."/>
            <person name="Chen H.Y."/>
            <person name="Chen S.E."/>
            <person name="Zhou L.G."/>
            <person name="Ni X.B."/>
            <person name="Tian J.H."/>
            <person name="Sheng Y."/>
            <person name="Liu T."/>
            <person name="Pan Y.S."/>
            <person name="Xia L.Y."/>
            <person name="Li J."/>
            <person name="Zhao F."/>
            <person name="Cao W.C."/>
        </authorList>
    </citation>
    <scope>NUCLEOTIDE SEQUENCE</scope>
    <source>
        <strain evidence="2">Rmic-2018</strain>
    </source>
</reference>